<dbReference type="Proteomes" id="UP000320948">
    <property type="component" value="Unassembled WGS sequence"/>
</dbReference>
<sequence length="93" mass="10714">MIAYLAQLYVNVIEPGLRIFAIIALIMAVLYVFNLLRGGKDDAITKLVNGFFRLIYKTVCLFGVLMVKLMRGFIKRMMLVFAVIRDFFTSRDL</sequence>
<keyword evidence="1" id="KW-0472">Membrane</keyword>
<gene>
    <name evidence="2" type="ORF">DI628_08530</name>
</gene>
<evidence type="ECO:0000313" key="3">
    <source>
        <dbReference type="Proteomes" id="UP000320948"/>
    </source>
</evidence>
<evidence type="ECO:0000313" key="2">
    <source>
        <dbReference type="EMBL" id="TKW60921.1"/>
    </source>
</evidence>
<name>A0A6N4RCE9_BLAVI</name>
<feature type="transmembrane region" description="Helical" evidence="1">
    <location>
        <begin position="54"/>
        <end position="74"/>
    </location>
</feature>
<protein>
    <submittedName>
        <fullName evidence="2">Uncharacterized protein</fullName>
    </submittedName>
</protein>
<keyword evidence="1" id="KW-0812">Transmembrane</keyword>
<comment type="caution">
    <text evidence="2">The sequence shown here is derived from an EMBL/GenBank/DDBJ whole genome shotgun (WGS) entry which is preliminary data.</text>
</comment>
<evidence type="ECO:0000256" key="1">
    <source>
        <dbReference type="SAM" id="Phobius"/>
    </source>
</evidence>
<feature type="transmembrane region" description="Helical" evidence="1">
    <location>
        <begin position="15"/>
        <end position="33"/>
    </location>
</feature>
<organism evidence="2 3">
    <name type="scientific">Blastochloris viridis</name>
    <name type="common">Rhodopseudomonas viridis</name>
    <dbReference type="NCBI Taxonomy" id="1079"/>
    <lineage>
        <taxon>Bacteria</taxon>
        <taxon>Pseudomonadati</taxon>
        <taxon>Pseudomonadota</taxon>
        <taxon>Alphaproteobacteria</taxon>
        <taxon>Hyphomicrobiales</taxon>
        <taxon>Blastochloridaceae</taxon>
        <taxon>Blastochloris</taxon>
    </lineage>
</organism>
<dbReference type="AlphaFoldDB" id="A0A6N4RCE9"/>
<proteinExistence type="predicted"/>
<reference evidence="2 3" key="1">
    <citation type="journal article" date="2017" name="Nat. Commun.">
        <title>In situ click chemistry generation of cyclooxygenase-2 inhibitors.</title>
        <authorList>
            <person name="Bhardwaj A."/>
            <person name="Kaur J."/>
            <person name="Wuest M."/>
            <person name="Wuest F."/>
        </authorList>
    </citation>
    <scope>NUCLEOTIDE SEQUENCE [LARGE SCALE GENOMIC DNA]</scope>
    <source>
        <strain evidence="2">S2_018_000_R2_106</strain>
    </source>
</reference>
<dbReference type="EMBL" id="VAFM01000002">
    <property type="protein sequence ID" value="TKW60921.1"/>
    <property type="molecule type" value="Genomic_DNA"/>
</dbReference>
<accession>A0A6N4RCE9</accession>
<keyword evidence="1" id="KW-1133">Transmembrane helix</keyword>